<proteinExistence type="inferred from homology"/>
<evidence type="ECO:0000313" key="3">
    <source>
        <dbReference type="EMBL" id="KAF9527653.1"/>
    </source>
</evidence>
<dbReference type="InterPro" id="IPR008949">
    <property type="entry name" value="Isoprenoid_synthase_dom_sf"/>
</dbReference>
<dbReference type="SUPFAM" id="SSF48576">
    <property type="entry name" value="Terpenoid synthases"/>
    <property type="match status" value="1"/>
</dbReference>
<dbReference type="Proteomes" id="UP000807306">
    <property type="component" value="Unassembled WGS sequence"/>
</dbReference>
<name>A0A9P6EEY8_9AGAR</name>
<dbReference type="EMBL" id="MU157859">
    <property type="protein sequence ID" value="KAF9527653.1"/>
    <property type="molecule type" value="Genomic_DNA"/>
</dbReference>
<evidence type="ECO:0000256" key="1">
    <source>
        <dbReference type="ARBA" id="ARBA00007946"/>
    </source>
</evidence>
<reference evidence="3" key="1">
    <citation type="submission" date="2020-11" db="EMBL/GenBank/DDBJ databases">
        <authorList>
            <consortium name="DOE Joint Genome Institute"/>
            <person name="Ahrendt S."/>
            <person name="Riley R."/>
            <person name="Andreopoulos W."/>
            <person name="Labutti K."/>
            <person name="Pangilinan J."/>
            <person name="Ruiz-Duenas F.J."/>
            <person name="Barrasa J.M."/>
            <person name="Sanchez-Garcia M."/>
            <person name="Camarero S."/>
            <person name="Miyauchi S."/>
            <person name="Serrano A."/>
            <person name="Linde D."/>
            <person name="Babiker R."/>
            <person name="Drula E."/>
            <person name="Ayuso-Fernandez I."/>
            <person name="Pacheco R."/>
            <person name="Padilla G."/>
            <person name="Ferreira P."/>
            <person name="Barriuso J."/>
            <person name="Kellner H."/>
            <person name="Castanera R."/>
            <person name="Alfaro M."/>
            <person name="Ramirez L."/>
            <person name="Pisabarro A.G."/>
            <person name="Kuo A."/>
            <person name="Tritt A."/>
            <person name="Lipzen A."/>
            <person name="He G."/>
            <person name="Yan M."/>
            <person name="Ng V."/>
            <person name="Cullen D."/>
            <person name="Martin F."/>
            <person name="Rosso M.-N."/>
            <person name="Henrissat B."/>
            <person name="Hibbett D."/>
            <person name="Martinez A.T."/>
            <person name="Grigoriev I.V."/>
        </authorList>
    </citation>
    <scope>NUCLEOTIDE SEQUENCE</scope>
    <source>
        <strain evidence="3">CBS 506.95</strain>
    </source>
</reference>
<organism evidence="3 4">
    <name type="scientific">Crepidotus variabilis</name>
    <dbReference type="NCBI Taxonomy" id="179855"/>
    <lineage>
        <taxon>Eukaryota</taxon>
        <taxon>Fungi</taxon>
        <taxon>Dikarya</taxon>
        <taxon>Basidiomycota</taxon>
        <taxon>Agaricomycotina</taxon>
        <taxon>Agaricomycetes</taxon>
        <taxon>Agaricomycetidae</taxon>
        <taxon>Agaricales</taxon>
        <taxon>Agaricineae</taxon>
        <taxon>Crepidotaceae</taxon>
        <taxon>Crepidotus</taxon>
    </lineage>
</organism>
<comment type="caution">
    <text evidence="3">The sequence shown here is derived from an EMBL/GenBank/DDBJ whole genome shotgun (WGS) entry which is preliminary data.</text>
</comment>
<dbReference type="InterPro" id="IPR024652">
    <property type="entry name" value="Trichodiene_synth"/>
</dbReference>
<evidence type="ECO:0000313" key="4">
    <source>
        <dbReference type="Proteomes" id="UP000807306"/>
    </source>
</evidence>
<accession>A0A9P6EEY8</accession>
<evidence type="ECO:0000256" key="2">
    <source>
        <dbReference type="ARBA" id="ARBA00023239"/>
    </source>
</evidence>
<keyword evidence="2" id="KW-0456">Lyase</keyword>
<dbReference type="OrthoDB" id="2998174at2759"/>
<dbReference type="AlphaFoldDB" id="A0A9P6EEY8"/>
<dbReference type="Gene3D" id="1.10.600.10">
    <property type="entry name" value="Farnesyl Diphosphate Synthase"/>
    <property type="match status" value="1"/>
</dbReference>
<sequence length="353" mass="39908">MSLLRLAYTAASIESILDLLGLFAPSTLTTFVNSCAPKFALAQPATASTVFTSKDNLIRQIVQDFLNDVHYIQPDIPQNNRLVQDVLSELKSWNIQDGRPWTFYIKVAEHSAGMAELSYHHHPYAVKKQIAMFTVFMLYMDDLADRMPDALSDFQRRMIFGLPQLNPVLEHFPTHLTGFYDFYDPLCANSIVAAALEYVTGTALETRREMSTMPPHPDATSWPYFLRAKTGVAPAYAFMIFYGDRHSNISYFLQTIPDINAFIDLTNDVLSFYKEERAGESHNYLHNRARCRGATALSTCAEVAKECAVLDERISKVSATTALKTLEAWKTFKTGYITFHVALPRYRLAEIGI</sequence>
<dbReference type="Pfam" id="PF06330">
    <property type="entry name" value="TRI5"/>
    <property type="match status" value="1"/>
</dbReference>
<keyword evidence="4" id="KW-1185">Reference proteome</keyword>
<gene>
    <name evidence="3" type="ORF">CPB83DRAFT_933796</name>
</gene>
<protein>
    <submittedName>
        <fullName evidence="3">Isoprenoid synthase domain-containing protein</fullName>
    </submittedName>
</protein>
<dbReference type="GO" id="GO:0016838">
    <property type="term" value="F:carbon-oxygen lyase activity, acting on phosphates"/>
    <property type="evidence" value="ECO:0007669"/>
    <property type="project" value="InterPro"/>
</dbReference>
<comment type="similarity">
    <text evidence="1">Belongs to the trichodiene synthase family.</text>
</comment>
<dbReference type="SFLD" id="SFLDG01021">
    <property type="entry name" value="Trichodiene_Synthase_Like"/>
    <property type="match status" value="1"/>
</dbReference>
<dbReference type="SFLD" id="SFLDS00005">
    <property type="entry name" value="Isoprenoid_Synthase_Type_I"/>
    <property type="match status" value="1"/>
</dbReference>